<sequence>MAKRKASVKYVSPVKTDLLAQKAFFERLRTAMIKLIGDGYFEKIPKITLLKCYNVRYPTVKIELDDRIIVDAKERKKYKEDFNNRLKTLQIETLTGESISYASFLTEGLFVLQVFNHLPQGEFKEQDCIKDLLRPYIDGKWYSSMVWKLYVDLAYYNYTLFDFYKGSVQFVFAELRTVKAGGSNTVSLARVPHQLVSEEIDNVVRPIARLGYLPSNTVEWGQLAFVSAAQLGFNDVVSTEKLPIYIQHHALRRYEERSFDSAGAAFIMLGHRFAFTENHTTVVGKKHTLLAFHAGVHKIGYFVVTHHSDKWILRTFLLLTNEGTPEGEKLKELTAINKIDAKYLKIDTMEAFIHYDIIGDKKLSAIFTEAGCGPLLEYAKFFDRSTIEVKSADSMSKYLFTAVATDDIEDRD</sequence>
<evidence type="ECO:0000313" key="1">
    <source>
        <dbReference type="EMBL" id="MBL1408060.1"/>
    </source>
</evidence>
<proteinExistence type="predicted"/>
<keyword evidence="2" id="KW-1185">Reference proteome</keyword>
<dbReference type="EMBL" id="JAERTY010000002">
    <property type="protein sequence ID" value="MBL1408060.1"/>
    <property type="molecule type" value="Genomic_DNA"/>
</dbReference>
<dbReference type="Proteomes" id="UP000625283">
    <property type="component" value="Unassembled WGS sequence"/>
</dbReference>
<name>A0ABS1R0Q8_9SPHI</name>
<comment type="caution">
    <text evidence="1">The sequence shown here is derived from an EMBL/GenBank/DDBJ whole genome shotgun (WGS) entry which is preliminary data.</text>
</comment>
<organism evidence="1 2">
    <name type="scientific">Sphingobacterium faecale</name>
    <dbReference type="NCBI Taxonomy" id="2803775"/>
    <lineage>
        <taxon>Bacteria</taxon>
        <taxon>Pseudomonadati</taxon>
        <taxon>Bacteroidota</taxon>
        <taxon>Sphingobacteriia</taxon>
        <taxon>Sphingobacteriales</taxon>
        <taxon>Sphingobacteriaceae</taxon>
        <taxon>Sphingobacterium</taxon>
    </lineage>
</organism>
<protein>
    <submittedName>
        <fullName evidence="1">Uncharacterized protein</fullName>
    </submittedName>
</protein>
<reference evidence="1 2" key="1">
    <citation type="submission" date="2021-01" db="EMBL/GenBank/DDBJ databases">
        <title>C459-1 draft genome sequence.</title>
        <authorList>
            <person name="Zhang X.-F."/>
        </authorList>
    </citation>
    <scope>NUCLEOTIDE SEQUENCE [LARGE SCALE GENOMIC DNA]</scope>
    <source>
        <strain evidence="2">C459-1</strain>
    </source>
</reference>
<dbReference type="RefSeq" id="WP_202101837.1">
    <property type="nucleotide sequence ID" value="NZ_JAERTY010000002.1"/>
</dbReference>
<accession>A0ABS1R0Q8</accession>
<evidence type="ECO:0000313" key="2">
    <source>
        <dbReference type="Proteomes" id="UP000625283"/>
    </source>
</evidence>
<gene>
    <name evidence="1" type="ORF">JKG61_04795</name>
</gene>